<dbReference type="Proteomes" id="UP000278143">
    <property type="component" value="Unassembled WGS sequence"/>
</dbReference>
<evidence type="ECO:0000256" key="14">
    <source>
        <dbReference type="SAM" id="MobiDB-lite"/>
    </source>
</evidence>
<keyword evidence="9 12" id="KW-0234">DNA repair</keyword>
<dbReference type="SUPFAM" id="SSF50249">
    <property type="entry name" value="Nucleic acid-binding proteins"/>
    <property type="match status" value="1"/>
</dbReference>
<evidence type="ECO:0000256" key="6">
    <source>
        <dbReference type="ARBA" id="ARBA00022763"/>
    </source>
</evidence>
<evidence type="ECO:0000256" key="8">
    <source>
        <dbReference type="ARBA" id="ARBA00023172"/>
    </source>
</evidence>
<dbReference type="NCBIfam" id="TIGR00574">
    <property type="entry name" value="dnl1"/>
    <property type="match status" value="1"/>
</dbReference>
<keyword evidence="2 12" id="KW-0436">Ligase</keyword>
<dbReference type="InterPro" id="IPR012308">
    <property type="entry name" value="DNA_ligase_ATP-dep_N"/>
</dbReference>
<proteinExistence type="inferred from homology"/>
<keyword evidence="7 12" id="KW-0067">ATP-binding</keyword>
<dbReference type="Pfam" id="PF04679">
    <property type="entry name" value="DNA_ligase_A_C"/>
    <property type="match status" value="1"/>
</dbReference>
<dbReference type="SUPFAM" id="SSF56091">
    <property type="entry name" value="DNA ligase/mRNA capping enzyme, catalytic domain"/>
    <property type="match status" value="1"/>
</dbReference>
<evidence type="ECO:0000256" key="7">
    <source>
        <dbReference type="ARBA" id="ARBA00022840"/>
    </source>
</evidence>
<gene>
    <name evidence="16" type="ORF">SYNPS1DRAFT_33030</name>
</gene>
<dbReference type="Gene3D" id="2.40.50.140">
    <property type="entry name" value="Nucleic acid-binding proteins"/>
    <property type="match status" value="1"/>
</dbReference>
<dbReference type="CDD" id="cd07969">
    <property type="entry name" value="OBF_DNA_ligase_I"/>
    <property type="match status" value="1"/>
</dbReference>
<dbReference type="PANTHER" id="PTHR45674">
    <property type="entry name" value="DNA LIGASE 1/3 FAMILY MEMBER"/>
    <property type="match status" value="1"/>
</dbReference>
<evidence type="ECO:0000256" key="10">
    <source>
        <dbReference type="ARBA" id="ARBA00023306"/>
    </source>
</evidence>
<evidence type="ECO:0000313" key="17">
    <source>
        <dbReference type="Proteomes" id="UP000278143"/>
    </source>
</evidence>
<evidence type="ECO:0000256" key="5">
    <source>
        <dbReference type="ARBA" id="ARBA00022741"/>
    </source>
</evidence>
<dbReference type="SUPFAM" id="SSF117018">
    <property type="entry name" value="ATP-dependent DNA ligase DNA-binding domain"/>
    <property type="match status" value="1"/>
</dbReference>
<dbReference type="GO" id="GO:0071897">
    <property type="term" value="P:DNA biosynthetic process"/>
    <property type="evidence" value="ECO:0007669"/>
    <property type="project" value="InterPro"/>
</dbReference>
<dbReference type="Pfam" id="PF04675">
    <property type="entry name" value="DNA_ligase_A_N"/>
    <property type="match status" value="1"/>
</dbReference>
<keyword evidence="4" id="KW-0235">DNA replication</keyword>
<dbReference type="Gene3D" id="3.30.470.30">
    <property type="entry name" value="DNA ligase/mRNA capping enzyme"/>
    <property type="match status" value="1"/>
</dbReference>
<dbReference type="GO" id="GO:0003910">
    <property type="term" value="F:DNA ligase (ATP) activity"/>
    <property type="evidence" value="ECO:0007669"/>
    <property type="project" value="UniProtKB-EC"/>
</dbReference>
<dbReference type="PANTHER" id="PTHR45674:SF4">
    <property type="entry name" value="DNA LIGASE 1"/>
    <property type="match status" value="1"/>
</dbReference>
<comment type="catalytic activity">
    <reaction evidence="11 12">
        <text>ATP + (deoxyribonucleotide)n-3'-hydroxyl + 5'-phospho-(deoxyribonucleotide)m = (deoxyribonucleotide)n+m + AMP + diphosphate.</text>
        <dbReference type="EC" id="6.5.1.1"/>
    </reaction>
</comment>
<keyword evidence="6 12" id="KW-0227">DNA damage</keyword>
<evidence type="ECO:0000259" key="15">
    <source>
        <dbReference type="PROSITE" id="PS50160"/>
    </source>
</evidence>
<keyword evidence="17" id="KW-1185">Reference proteome</keyword>
<organism evidence="16 17">
    <name type="scientific">Syncephalis pseudoplumigaleata</name>
    <dbReference type="NCBI Taxonomy" id="1712513"/>
    <lineage>
        <taxon>Eukaryota</taxon>
        <taxon>Fungi</taxon>
        <taxon>Fungi incertae sedis</taxon>
        <taxon>Zoopagomycota</taxon>
        <taxon>Zoopagomycotina</taxon>
        <taxon>Zoopagomycetes</taxon>
        <taxon>Zoopagales</taxon>
        <taxon>Piptocephalidaceae</taxon>
        <taxon>Syncephalis</taxon>
    </lineage>
</organism>
<evidence type="ECO:0000256" key="12">
    <source>
        <dbReference type="RuleBase" id="RU000617"/>
    </source>
</evidence>
<dbReference type="GO" id="GO:0005524">
    <property type="term" value="F:ATP binding"/>
    <property type="evidence" value="ECO:0007669"/>
    <property type="project" value="UniProtKB-KW"/>
</dbReference>
<dbReference type="InterPro" id="IPR036599">
    <property type="entry name" value="DNA_ligase_N_sf"/>
</dbReference>
<dbReference type="CDD" id="cd07900">
    <property type="entry name" value="Adenylation_DNA_ligase_I_Euk"/>
    <property type="match status" value="1"/>
</dbReference>
<dbReference type="InterPro" id="IPR016059">
    <property type="entry name" value="DNA_ligase_ATP-dep_CS"/>
</dbReference>
<evidence type="ECO:0000256" key="13">
    <source>
        <dbReference type="RuleBase" id="RU004196"/>
    </source>
</evidence>
<dbReference type="AlphaFoldDB" id="A0A4P9YYR7"/>
<dbReference type="EC" id="6.5.1.1" evidence="12"/>
<comment type="similarity">
    <text evidence="1 13">Belongs to the ATP-dependent DNA ligase family.</text>
</comment>
<evidence type="ECO:0000256" key="11">
    <source>
        <dbReference type="ARBA" id="ARBA00034003"/>
    </source>
</evidence>
<dbReference type="Gene3D" id="1.10.3260.10">
    <property type="entry name" value="DNA ligase, ATP-dependent, N-terminal domain"/>
    <property type="match status" value="1"/>
</dbReference>
<dbReference type="FunFam" id="3.30.470.30:FF:000016">
    <property type="entry name" value="DNA ligase"/>
    <property type="match status" value="1"/>
</dbReference>
<dbReference type="OrthoDB" id="206088at2759"/>
<evidence type="ECO:0000313" key="16">
    <source>
        <dbReference type="EMBL" id="RKP25204.1"/>
    </source>
</evidence>
<dbReference type="GO" id="GO:0005634">
    <property type="term" value="C:nucleus"/>
    <property type="evidence" value="ECO:0007669"/>
    <property type="project" value="TreeGrafter"/>
</dbReference>
<dbReference type="Gene3D" id="3.30.1490.70">
    <property type="match status" value="1"/>
</dbReference>
<reference evidence="17" key="1">
    <citation type="journal article" date="2018" name="Nat. Microbiol.">
        <title>Leveraging single-cell genomics to expand the fungal tree of life.</title>
        <authorList>
            <person name="Ahrendt S.R."/>
            <person name="Quandt C.A."/>
            <person name="Ciobanu D."/>
            <person name="Clum A."/>
            <person name="Salamov A."/>
            <person name="Andreopoulos B."/>
            <person name="Cheng J.F."/>
            <person name="Woyke T."/>
            <person name="Pelin A."/>
            <person name="Henrissat B."/>
            <person name="Reynolds N.K."/>
            <person name="Benny G.L."/>
            <person name="Smith M.E."/>
            <person name="James T.Y."/>
            <person name="Grigoriev I.V."/>
        </authorList>
    </citation>
    <scope>NUCLEOTIDE SEQUENCE [LARGE SCALE GENOMIC DNA]</scope>
    <source>
        <strain evidence="17">Benny S71-1</strain>
    </source>
</reference>
<evidence type="ECO:0000256" key="1">
    <source>
        <dbReference type="ARBA" id="ARBA00007572"/>
    </source>
</evidence>
<dbReference type="EMBL" id="KZ989843">
    <property type="protein sequence ID" value="RKP25204.1"/>
    <property type="molecule type" value="Genomic_DNA"/>
</dbReference>
<keyword evidence="10" id="KW-0131">Cell cycle</keyword>
<feature type="region of interest" description="Disordered" evidence="14">
    <location>
        <begin position="573"/>
        <end position="601"/>
    </location>
</feature>
<dbReference type="GO" id="GO:0005739">
    <property type="term" value="C:mitochondrion"/>
    <property type="evidence" value="ECO:0007669"/>
    <property type="project" value="TreeGrafter"/>
</dbReference>
<dbReference type="PROSITE" id="PS50160">
    <property type="entry name" value="DNA_LIGASE_A3"/>
    <property type="match status" value="1"/>
</dbReference>
<dbReference type="GO" id="GO:0051301">
    <property type="term" value="P:cell division"/>
    <property type="evidence" value="ECO:0007669"/>
    <property type="project" value="UniProtKB-KW"/>
</dbReference>
<keyword evidence="8 12" id="KW-0233">DNA recombination</keyword>
<evidence type="ECO:0000256" key="9">
    <source>
        <dbReference type="ARBA" id="ARBA00023204"/>
    </source>
</evidence>
<dbReference type="Pfam" id="PF01068">
    <property type="entry name" value="DNA_ligase_A_M"/>
    <property type="match status" value="1"/>
</dbReference>
<keyword evidence="3" id="KW-0132">Cell division</keyword>
<sequence length="601" mass="68045">MRLSPNQLVQTLGPQYEGLELGIGDSLLIKALSHTTSRDVSIIKADYVAKGDLGTVAQESRQNQKLLFGQKTASLTVPTVFATLREIASSTGHSTMKRKVDKISGLLVRCQGDEAKYLIRSLGGKLRIGLAEQTVLAALAHASILHRESIADKEQGKRSHSETERAEQLLKAVEIIKSVYNQLPNYDIIIPALLEHGVMALEEKCKLTPGIPVKPMLAHPTRSITEVLNRFEKCTFTCEYKYDGERAQVHFFDGQLRVYSRNAENMSSRYPDIIEKMSKATLETTSNFILDCEAVAWDLQKHQILPFQVLSTRKRKDVKEADIVVQVRIFAFDLLYLNGECLLQMPLKERRTRMHAAFREVEDNFGFAVSMDGQTIEEIQAFLDHSVHDNCEGLMVKVLDGPEASYEPSKRSRNWLKIKKDYLDGVGDSLDLVVIGAYYGRGKRKDVYGGYLLACYDPGTEQVEAICKIGTGFSDEDLKQHYEELKPHIIAVPRPYYRVSSSVRPDVWFDTKKIWEVKAADLSLSPVYSAAQGQVDDSDKGISLRFPRFIRQREDKTYDECTSSDRIANMYRQQFAHQQQQQQQQQRRTARSDESSDGEEA</sequence>
<keyword evidence="5 12" id="KW-0547">Nucleotide-binding</keyword>
<evidence type="ECO:0000256" key="2">
    <source>
        <dbReference type="ARBA" id="ARBA00022598"/>
    </source>
</evidence>
<dbReference type="InterPro" id="IPR012310">
    <property type="entry name" value="DNA_ligase_ATP-dep_cent"/>
</dbReference>
<dbReference type="GO" id="GO:0003677">
    <property type="term" value="F:DNA binding"/>
    <property type="evidence" value="ECO:0007669"/>
    <property type="project" value="InterPro"/>
</dbReference>
<dbReference type="InterPro" id="IPR012309">
    <property type="entry name" value="DNA_ligase_ATP-dep_C"/>
</dbReference>
<evidence type="ECO:0000256" key="3">
    <source>
        <dbReference type="ARBA" id="ARBA00022618"/>
    </source>
</evidence>
<dbReference type="PROSITE" id="PS00697">
    <property type="entry name" value="DNA_LIGASE_A1"/>
    <property type="match status" value="1"/>
</dbReference>
<evidence type="ECO:0000256" key="4">
    <source>
        <dbReference type="ARBA" id="ARBA00022705"/>
    </source>
</evidence>
<dbReference type="GO" id="GO:1903461">
    <property type="term" value="P:Okazaki fragment processing involved in mitotic DNA replication"/>
    <property type="evidence" value="ECO:0007669"/>
    <property type="project" value="TreeGrafter"/>
</dbReference>
<dbReference type="GO" id="GO:0006310">
    <property type="term" value="P:DNA recombination"/>
    <property type="evidence" value="ECO:0007669"/>
    <property type="project" value="UniProtKB-KW"/>
</dbReference>
<dbReference type="PROSITE" id="PS00333">
    <property type="entry name" value="DNA_LIGASE_A2"/>
    <property type="match status" value="1"/>
</dbReference>
<feature type="compositionally biased region" description="Low complexity" evidence="14">
    <location>
        <begin position="573"/>
        <end position="586"/>
    </location>
</feature>
<feature type="domain" description="ATP-dependent DNA ligase family profile" evidence="15">
    <location>
        <begin position="320"/>
        <end position="457"/>
    </location>
</feature>
<dbReference type="InterPro" id="IPR000977">
    <property type="entry name" value="DNA_ligase_ATP-dep"/>
</dbReference>
<dbReference type="GO" id="GO:0006281">
    <property type="term" value="P:DNA repair"/>
    <property type="evidence" value="ECO:0007669"/>
    <property type="project" value="UniProtKB-KW"/>
</dbReference>
<name>A0A4P9YYR7_9FUNG</name>
<dbReference type="InterPro" id="IPR012340">
    <property type="entry name" value="NA-bd_OB-fold"/>
</dbReference>
<accession>A0A4P9YYR7</accession>
<protein>
    <recommendedName>
        <fullName evidence="12">DNA ligase</fullName>
        <ecNumber evidence="12">6.5.1.1</ecNumber>
    </recommendedName>
</protein>
<dbReference type="FunFam" id="2.40.50.140:FF:000062">
    <property type="entry name" value="DNA ligase"/>
    <property type="match status" value="1"/>
</dbReference>
<dbReference type="InterPro" id="IPR050191">
    <property type="entry name" value="ATP-dep_DNA_ligase"/>
</dbReference>